<feature type="domain" description="MGS-like" evidence="9">
    <location>
        <begin position="1"/>
        <end position="144"/>
    </location>
</feature>
<dbReference type="InterPro" id="IPR002695">
    <property type="entry name" value="PurH-like"/>
</dbReference>
<proteinExistence type="inferred from homology"/>
<evidence type="ECO:0000313" key="11">
    <source>
        <dbReference type="Proteomes" id="UP000244016"/>
    </source>
</evidence>
<dbReference type="HAMAP" id="MF_00139">
    <property type="entry name" value="PurH"/>
    <property type="match status" value="1"/>
</dbReference>
<comment type="pathway">
    <text evidence="1 8">Purine metabolism; IMP biosynthesis via de novo pathway; IMP from 5-formamido-1-(5-phospho-D-ribosyl)imidazole-4-carboxamide: step 1/1.</text>
</comment>
<dbReference type="GO" id="GO:0004643">
    <property type="term" value="F:phosphoribosylaminoimidazolecarboxamide formyltransferase activity"/>
    <property type="evidence" value="ECO:0007669"/>
    <property type="project" value="UniProtKB-UniRule"/>
</dbReference>
<dbReference type="EC" id="3.5.4.10" evidence="8"/>
<dbReference type="EC" id="2.1.2.3" evidence="8"/>
<dbReference type="SUPFAM" id="SSF53927">
    <property type="entry name" value="Cytidine deaminase-like"/>
    <property type="match status" value="1"/>
</dbReference>
<sequence length="569" mass="60179">MSVRRALMSLYTKPPYLPFARELAARGVELYASGGTAAYLREAGLPVVSLDTLTGFSELLGGRVKTLHPRVFAGILARPTPGDLSSVEAAGGVPFDLVVVDLYPFEDARDRGLRGEELVELVDVGGVALLRAAAKAHARVFVVSSPADVPLALEGLDASPERALAVRRALAERAFRRTAFYDLAIAFAFREGRFEEPGKASPVDGPDASDARGLSEDAEARAGIAPSPWEEALAVGGATVSPGGGASEASSALPRAVAFWGVEGKELRYGENPHQRGAFFRLAGAAGPSLADLRLLSGKPLSYTNYLDIERALRLLADLEADFSAPTAVVLKHASPAAAAIGADVFQAYRRAHDADPVSIFGGVVAVNRPADEALVRALAEIFLDVVLLPEGTDPELLEPLTRKKNLRVFVYPREFLRPAEDLDLRSVRGGLLVSVRERRAPSFRIVGAHPVPEELWPSVRLAWTVSAHVTSNAIVLARDGVTVGVGAGQPNRVGSAEIALRQAGERARGAVLASDGFLPFPDTVELAGAAGVRAIVQPGGSVRDSEVIRAADAAGIAMVFTDVRVFRH</sequence>
<evidence type="ECO:0000256" key="6">
    <source>
        <dbReference type="ARBA" id="ARBA00022801"/>
    </source>
</evidence>
<dbReference type="SUPFAM" id="SSF52335">
    <property type="entry name" value="Methylglyoxal synthase-like"/>
    <property type="match status" value="1"/>
</dbReference>
<dbReference type="CDD" id="cd01421">
    <property type="entry name" value="IMPCH"/>
    <property type="match status" value="1"/>
</dbReference>
<dbReference type="GO" id="GO:0005829">
    <property type="term" value="C:cytosol"/>
    <property type="evidence" value="ECO:0007669"/>
    <property type="project" value="TreeGrafter"/>
</dbReference>
<keyword evidence="4 8" id="KW-0808">Transferase</keyword>
<dbReference type="InterPro" id="IPR016193">
    <property type="entry name" value="Cytidine_deaminase-like"/>
</dbReference>
<dbReference type="InterPro" id="IPR024051">
    <property type="entry name" value="AICAR_Tfase_dup_dom_sf"/>
</dbReference>
<name>A0A2T5GAN9_9BACL</name>
<comment type="catalytic activity">
    <reaction evidence="8">
        <text>(6R)-10-formyltetrahydrofolate + 5-amino-1-(5-phospho-beta-D-ribosyl)imidazole-4-carboxamide = 5-formamido-1-(5-phospho-D-ribosyl)imidazole-4-carboxamide + (6S)-5,6,7,8-tetrahydrofolate</text>
        <dbReference type="Rhea" id="RHEA:22192"/>
        <dbReference type="ChEBI" id="CHEBI:57453"/>
        <dbReference type="ChEBI" id="CHEBI:58467"/>
        <dbReference type="ChEBI" id="CHEBI:58475"/>
        <dbReference type="ChEBI" id="CHEBI:195366"/>
        <dbReference type="EC" id="2.1.2.3"/>
    </reaction>
</comment>
<gene>
    <name evidence="8" type="primary">purH</name>
    <name evidence="10" type="ORF">BLITH_0339</name>
</gene>
<dbReference type="Proteomes" id="UP000244016">
    <property type="component" value="Unassembled WGS sequence"/>
</dbReference>
<evidence type="ECO:0000256" key="5">
    <source>
        <dbReference type="ARBA" id="ARBA00022755"/>
    </source>
</evidence>
<comment type="similarity">
    <text evidence="3 8">Belongs to the PurH family.</text>
</comment>
<reference evidence="10 11" key="1">
    <citation type="submission" date="2017-08" db="EMBL/GenBank/DDBJ databases">
        <title>Burning lignite coal seam in the remote Altai Mountains harbors a hydrogen-driven thermophilic microbial community.</title>
        <authorList>
            <person name="Kadnikov V.V."/>
            <person name="Mardanov A.V."/>
            <person name="Ivasenko D."/>
            <person name="Beletsky A.V."/>
            <person name="Karnachuk O.V."/>
            <person name="Ravin N.V."/>
        </authorList>
    </citation>
    <scope>NUCLEOTIDE SEQUENCE [LARGE SCALE GENOMIC DNA]</scope>
    <source>
        <strain evidence="10">AL31</strain>
    </source>
</reference>
<protein>
    <recommendedName>
        <fullName evidence="8">Bifunctional purine biosynthesis protein PurH</fullName>
    </recommendedName>
    <domain>
        <recommendedName>
            <fullName evidence="8">Phosphoribosylaminoimidazolecarboxamide formyltransferase</fullName>
            <ecNumber evidence="8">2.1.2.3</ecNumber>
        </recommendedName>
        <alternativeName>
            <fullName evidence="8">AICAR transformylase</fullName>
        </alternativeName>
    </domain>
    <domain>
        <recommendedName>
            <fullName evidence="8">IMP cyclohydrolase</fullName>
            <ecNumber evidence="8">3.5.4.10</ecNumber>
        </recommendedName>
        <alternativeName>
            <fullName evidence="8">ATIC</fullName>
        </alternativeName>
        <alternativeName>
            <fullName evidence="8">IMP synthase</fullName>
        </alternativeName>
        <alternativeName>
            <fullName evidence="8">Inosinicase</fullName>
        </alternativeName>
    </domain>
</protein>
<comment type="caution">
    <text evidence="10">The sequence shown here is derived from an EMBL/GenBank/DDBJ whole genome shotgun (WGS) entry which is preliminary data.</text>
</comment>
<evidence type="ECO:0000256" key="8">
    <source>
        <dbReference type="HAMAP-Rule" id="MF_00139"/>
    </source>
</evidence>
<evidence type="ECO:0000256" key="2">
    <source>
        <dbReference type="ARBA" id="ARBA00004954"/>
    </source>
</evidence>
<evidence type="ECO:0000313" key="10">
    <source>
        <dbReference type="EMBL" id="PTQ53259.1"/>
    </source>
</evidence>
<dbReference type="Gene3D" id="3.40.140.20">
    <property type="match status" value="2"/>
</dbReference>
<accession>A0A2T5GAN9</accession>
<dbReference type="EMBL" id="PEBW01000001">
    <property type="protein sequence ID" value="PTQ53259.1"/>
    <property type="molecule type" value="Genomic_DNA"/>
</dbReference>
<keyword evidence="5 8" id="KW-0658">Purine biosynthesis</keyword>
<dbReference type="GO" id="GO:0006189">
    <property type="term" value="P:'de novo' IMP biosynthetic process"/>
    <property type="evidence" value="ECO:0007669"/>
    <property type="project" value="UniProtKB-UniRule"/>
</dbReference>
<evidence type="ECO:0000256" key="3">
    <source>
        <dbReference type="ARBA" id="ARBA00007667"/>
    </source>
</evidence>
<dbReference type="SMART" id="SM00851">
    <property type="entry name" value="MGS"/>
    <property type="match status" value="1"/>
</dbReference>
<keyword evidence="7 8" id="KW-0511">Multifunctional enzyme</keyword>
<dbReference type="SMART" id="SM00798">
    <property type="entry name" value="AICARFT_IMPCHas"/>
    <property type="match status" value="1"/>
</dbReference>
<dbReference type="InterPro" id="IPR011607">
    <property type="entry name" value="MGS-like_dom"/>
</dbReference>
<dbReference type="Pfam" id="PF02142">
    <property type="entry name" value="MGS"/>
    <property type="match status" value="1"/>
</dbReference>
<dbReference type="GO" id="GO:0003937">
    <property type="term" value="F:IMP cyclohydrolase activity"/>
    <property type="evidence" value="ECO:0007669"/>
    <property type="project" value="UniProtKB-UniRule"/>
</dbReference>
<dbReference type="Pfam" id="PF01808">
    <property type="entry name" value="AICARFT_IMPCHas"/>
    <property type="match status" value="2"/>
</dbReference>
<keyword evidence="6 8" id="KW-0378">Hydrolase</keyword>
<comment type="catalytic activity">
    <reaction evidence="8">
        <text>IMP + H2O = 5-formamido-1-(5-phospho-D-ribosyl)imidazole-4-carboxamide</text>
        <dbReference type="Rhea" id="RHEA:18445"/>
        <dbReference type="ChEBI" id="CHEBI:15377"/>
        <dbReference type="ChEBI" id="CHEBI:58053"/>
        <dbReference type="ChEBI" id="CHEBI:58467"/>
        <dbReference type="EC" id="3.5.4.10"/>
    </reaction>
</comment>
<organism evidence="10 11">
    <name type="scientific">Brockia lithotrophica</name>
    <dbReference type="NCBI Taxonomy" id="933949"/>
    <lineage>
        <taxon>Bacteria</taxon>
        <taxon>Bacillati</taxon>
        <taxon>Bacillota</taxon>
        <taxon>Bacilli</taxon>
        <taxon>Bacillales</taxon>
        <taxon>Bacillales Family X. Incertae Sedis</taxon>
        <taxon>Brockia</taxon>
    </lineage>
</organism>
<dbReference type="Gene3D" id="3.40.50.1380">
    <property type="entry name" value="Methylglyoxal synthase-like domain"/>
    <property type="match status" value="1"/>
</dbReference>
<dbReference type="NCBIfam" id="NF002049">
    <property type="entry name" value="PRK00881.1"/>
    <property type="match status" value="1"/>
</dbReference>
<dbReference type="PANTHER" id="PTHR11692:SF0">
    <property type="entry name" value="BIFUNCTIONAL PURINE BIOSYNTHESIS PROTEIN ATIC"/>
    <property type="match status" value="1"/>
</dbReference>
<comment type="pathway">
    <text evidence="2 8">Purine metabolism; IMP biosynthesis via de novo pathway; 5-formamido-1-(5-phospho-D-ribosyl)imidazole-4-carboxamide from 5-amino-1-(5-phospho-D-ribosyl)imidazole-4-carboxamide (10-formyl THF route): step 1/1.</text>
</comment>
<dbReference type="PIRSF" id="PIRSF000414">
    <property type="entry name" value="AICARFT_IMPCHas"/>
    <property type="match status" value="1"/>
</dbReference>
<dbReference type="UniPathway" id="UPA00074">
    <property type="reaction ID" value="UER00133"/>
</dbReference>
<comment type="domain">
    <text evidence="8">The IMP cyclohydrolase activity resides in the N-terminal region.</text>
</comment>
<evidence type="ECO:0000256" key="7">
    <source>
        <dbReference type="ARBA" id="ARBA00023268"/>
    </source>
</evidence>
<dbReference type="PROSITE" id="PS51855">
    <property type="entry name" value="MGS"/>
    <property type="match status" value="1"/>
</dbReference>
<evidence type="ECO:0000256" key="1">
    <source>
        <dbReference type="ARBA" id="ARBA00004844"/>
    </source>
</evidence>
<dbReference type="AlphaFoldDB" id="A0A2T5GAN9"/>
<evidence type="ECO:0000256" key="4">
    <source>
        <dbReference type="ARBA" id="ARBA00022679"/>
    </source>
</evidence>
<dbReference type="PANTHER" id="PTHR11692">
    <property type="entry name" value="BIFUNCTIONAL PURINE BIOSYNTHESIS PROTEIN PURH"/>
    <property type="match status" value="1"/>
</dbReference>
<dbReference type="InterPro" id="IPR036914">
    <property type="entry name" value="MGS-like_dom_sf"/>
</dbReference>
<evidence type="ECO:0000259" key="9">
    <source>
        <dbReference type="PROSITE" id="PS51855"/>
    </source>
</evidence>